<dbReference type="Proteomes" id="UP001497482">
    <property type="component" value="Chromosome 11"/>
</dbReference>
<name>A0AAV2J5F1_KNICA</name>
<evidence type="ECO:0000313" key="1">
    <source>
        <dbReference type="EMBL" id="CAL1572540.1"/>
    </source>
</evidence>
<dbReference type="AlphaFoldDB" id="A0AAV2J5F1"/>
<gene>
    <name evidence="1" type="ORF">KC01_LOCUS4568</name>
</gene>
<protein>
    <submittedName>
        <fullName evidence="1">Uncharacterized protein</fullName>
    </submittedName>
</protein>
<reference evidence="1 2" key="1">
    <citation type="submission" date="2024-04" db="EMBL/GenBank/DDBJ databases">
        <authorList>
            <person name="Waldvogel A.-M."/>
            <person name="Schoenle A."/>
        </authorList>
    </citation>
    <scope>NUCLEOTIDE SEQUENCE [LARGE SCALE GENOMIC DNA]</scope>
</reference>
<keyword evidence="2" id="KW-1185">Reference proteome</keyword>
<accession>A0AAV2J5F1</accession>
<organism evidence="1 2">
    <name type="scientific">Knipowitschia caucasica</name>
    <name type="common">Caucasian dwarf goby</name>
    <name type="synonym">Pomatoschistus caucasicus</name>
    <dbReference type="NCBI Taxonomy" id="637954"/>
    <lineage>
        <taxon>Eukaryota</taxon>
        <taxon>Metazoa</taxon>
        <taxon>Chordata</taxon>
        <taxon>Craniata</taxon>
        <taxon>Vertebrata</taxon>
        <taxon>Euteleostomi</taxon>
        <taxon>Actinopterygii</taxon>
        <taxon>Neopterygii</taxon>
        <taxon>Teleostei</taxon>
        <taxon>Neoteleostei</taxon>
        <taxon>Acanthomorphata</taxon>
        <taxon>Gobiaria</taxon>
        <taxon>Gobiiformes</taxon>
        <taxon>Gobioidei</taxon>
        <taxon>Gobiidae</taxon>
        <taxon>Gobiinae</taxon>
        <taxon>Knipowitschia</taxon>
    </lineage>
</organism>
<evidence type="ECO:0000313" key="2">
    <source>
        <dbReference type="Proteomes" id="UP001497482"/>
    </source>
</evidence>
<dbReference type="EMBL" id="OZ035833">
    <property type="protein sequence ID" value="CAL1572540.1"/>
    <property type="molecule type" value="Genomic_DNA"/>
</dbReference>
<sequence>MHRSARASGGVQRSGSAAAVGLSPVGVSARCRCVGSLSCGRSVHTVPARAGLCPRALGLLWCVLLQRRFFLFVTFAYIQMRGMFACCGDEAGSRLHGTSRGH</sequence>
<proteinExistence type="predicted"/>